<dbReference type="GO" id="GO:0003677">
    <property type="term" value="F:DNA binding"/>
    <property type="evidence" value="ECO:0007669"/>
    <property type="project" value="InterPro"/>
</dbReference>
<sequence length="109" mass="12378">MVNDSYESGEVVLIAFPFSTTTTKKRRPALILLDTGDEDIMVARITSQPQSSSFDIELKQWQASGLKVQSWVRLHKVATLEKTLVDRRLGKLASSDWSKIQSLLKQLWD</sequence>
<dbReference type="Gene3D" id="2.30.30.110">
    <property type="match status" value="1"/>
</dbReference>
<dbReference type="PANTHER" id="PTHR33988:SF2">
    <property type="entry name" value="ENDORIBONUCLEASE MAZF"/>
    <property type="match status" value="1"/>
</dbReference>
<reference evidence="3" key="1">
    <citation type="submission" date="2019-08" db="EMBL/GenBank/DDBJ databases">
        <title>Carotenoids and Carotenoid Binding Proteins in the Halophilic Cyanobacterium Euhalothece sp. ZM00.</title>
        <authorList>
            <person name="Cho S.M."/>
            <person name="Song J.Y."/>
            <person name="Park Y.-I."/>
        </authorList>
    </citation>
    <scope>NUCLEOTIDE SEQUENCE [LARGE SCALE GENOMIC DNA]</scope>
    <source>
        <strain evidence="3">Z-M001</strain>
    </source>
</reference>
<dbReference type="Pfam" id="PF02452">
    <property type="entry name" value="PemK_toxin"/>
    <property type="match status" value="1"/>
</dbReference>
<dbReference type="EMBL" id="CP042326">
    <property type="protein sequence ID" value="QDZ40491.1"/>
    <property type="molecule type" value="Genomic_DNA"/>
</dbReference>
<dbReference type="InterPro" id="IPR003477">
    <property type="entry name" value="PemK-like"/>
</dbReference>
<dbReference type="GO" id="GO:0016075">
    <property type="term" value="P:rRNA catabolic process"/>
    <property type="evidence" value="ECO:0007669"/>
    <property type="project" value="TreeGrafter"/>
</dbReference>
<dbReference type="GO" id="GO:0004521">
    <property type="term" value="F:RNA endonuclease activity"/>
    <property type="evidence" value="ECO:0007669"/>
    <property type="project" value="TreeGrafter"/>
</dbReference>
<dbReference type="PANTHER" id="PTHR33988">
    <property type="entry name" value="ENDORIBONUCLEASE MAZF-RELATED"/>
    <property type="match status" value="1"/>
</dbReference>
<organism evidence="3 4">
    <name type="scientific">Euhalothece natronophila Z-M001</name>
    <dbReference type="NCBI Taxonomy" id="522448"/>
    <lineage>
        <taxon>Bacteria</taxon>
        <taxon>Bacillati</taxon>
        <taxon>Cyanobacteriota</taxon>
        <taxon>Cyanophyceae</taxon>
        <taxon>Oscillatoriophycideae</taxon>
        <taxon>Chroococcales</taxon>
        <taxon>Halothecacae</taxon>
        <taxon>Halothece cluster</taxon>
        <taxon>Euhalothece</taxon>
    </lineage>
</organism>
<keyword evidence="2" id="KW-1277">Toxin-antitoxin system</keyword>
<dbReference type="Proteomes" id="UP000318453">
    <property type="component" value="Chromosome"/>
</dbReference>
<dbReference type="KEGG" id="enn:FRE64_11320"/>
<evidence type="ECO:0000256" key="1">
    <source>
        <dbReference type="ARBA" id="ARBA00007521"/>
    </source>
</evidence>
<comment type="similarity">
    <text evidence="1">Belongs to the PemK/MazF family.</text>
</comment>
<dbReference type="GO" id="GO:0006402">
    <property type="term" value="P:mRNA catabolic process"/>
    <property type="evidence" value="ECO:0007669"/>
    <property type="project" value="TreeGrafter"/>
</dbReference>
<dbReference type="SUPFAM" id="SSF50118">
    <property type="entry name" value="Cell growth inhibitor/plasmid maintenance toxic component"/>
    <property type="match status" value="1"/>
</dbReference>
<dbReference type="AlphaFoldDB" id="A0A5B8NPM8"/>
<evidence type="ECO:0000313" key="3">
    <source>
        <dbReference type="EMBL" id="QDZ40491.1"/>
    </source>
</evidence>
<name>A0A5B8NPM8_9CHRO</name>
<evidence type="ECO:0000256" key="2">
    <source>
        <dbReference type="ARBA" id="ARBA00022649"/>
    </source>
</evidence>
<gene>
    <name evidence="3" type="ORF">FRE64_11320</name>
</gene>
<dbReference type="RefSeq" id="WP_146296280.1">
    <property type="nucleotide sequence ID" value="NZ_CP042326.1"/>
</dbReference>
<dbReference type="OrthoDB" id="129822at2"/>
<dbReference type="InterPro" id="IPR011067">
    <property type="entry name" value="Plasmid_toxin/cell-grow_inhib"/>
</dbReference>
<protein>
    <submittedName>
        <fullName evidence="3">Type II toxin-antitoxin system PemK/MazF family toxin</fullName>
    </submittedName>
</protein>
<evidence type="ECO:0000313" key="4">
    <source>
        <dbReference type="Proteomes" id="UP000318453"/>
    </source>
</evidence>
<proteinExistence type="inferred from homology"/>
<keyword evidence="4" id="KW-1185">Reference proteome</keyword>
<accession>A0A5B8NPM8</accession>